<comment type="similarity">
    <text evidence="1">Belongs to the small GTPase superfamily. Rho family.</text>
</comment>
<dbReference type="GO" id="GO:0003924">
    <property type="term" value="F:GTPase activity"/>
    <property type="evidence" value="ECO:0000318"/>
    <property type="project" value="GO_Central"/>
</dbReference>
<dbReference type="SMART" id="SM00174">
    <property type="entry name" value="RHO"/>
    <property type="match status" value="1"/>
</dbReference>
<dbReference type="AlphaFoldDB" id="A0A9K3EMR9"/>
<sequence>MDFHSLTRTELQSLCKLNKIPDNITNVAMADTLQSLDVDYVPTVFDNFSANVVVNGDTVNLGLWDTAQTGQEDYNRLRPLSYRGANVFILAFSLISKASYENVSKKN</sequence>
<evidence type="ECO:0000256" key="3">
    <source>
        <dbReference type="ARBA" id="ARBA00023134"/>
    </source>
</evidence>
<name>A0A9K3EMR9_HELAN</name>
<dbReference type="GO" id="GO:0032956">
    <property type="term" value="P:regulation of actin cytoskeleton organization"/>
    <property type="evidence" value="ECO:0000318"/>
    <property type="project" value="GO_Central"/>
</dbReference>
<dbReference type="GO" id="GO:0007165">
    <property type="term" value="P:signal transduction"/>
    <property type="evidence" value="ECO:0000318"/>
    <property type="project" value="GO_Central"/>
</dbReference>
<dbReference type="GO" id="GO:0008360">
    <property type="term" value="P:regulation of cell shape"/>
    <property type="evidence" value="ECO:0000318"/>
    <property type="project" value="GO_Central"/>
</dbReference>
<dbReference type="InterPro" id="IPR003578">
    <property type="entry name" value="Small_GTPase_Rho"/>
</dbReference>
<dbReference type="SUPFAM" id="SSF52540">
    <property type="entry name" value="P-loop containing nucleoside triphosphate hydrolases"/>
    <property type="match status" value="1"/>
</dbReference>
<proteinExistence type="inferred from homology"/>
<dbReference type="GO" id="GO:0005525">
    <property type="term" value="F:GTP binding"/>
    <property type="evidence" value="ECO:0000318"/>
    <property type="project" value="GO_Central"/>
</dbReference>
<dbReference type="Gramene" id="mRNA:HanXRQr2_Chr12g0524591">
    <property type="protein sequence ID" value="mRNA:HanXRQr2_Chr12g0524591"/>
    <property type="gene ID" value="HanXRQr2_Chr12g0524591"/>
</dbReference>
<dbReference type="GO" id="GO:0005856">
    <property type="term" value="C:cytoskeleton"/>
    <property type="evidence" value="ECO:0000318"/>
    <property type="project" value="GO_Central"/>
</dbReference>
<evidence type="ECO:0000256" key="1">
    <source>
        <dbReference type="ARBA" id="ARBA00010142"/>
    </source>
</evidence>
<evidence type="ECO:0000313" key="5">
    <source>
        <dbReference type="EMBL" id="KAF5776467.1"/>
    </source>
</evidence>
<reference evidence="5" key="2">
    <citation type="submission" date="2020-06" db="EMBL/GenBank/DDBJ databases">
        <title>Helianthus annuus Genome sequencing and assembly Release 2.</title>
        <authorList>
            <person name="Gouzy J."/>
            <person name="Langlade N."/>
            <person name="Munos S."/>
        </authorList>
    </citation>
    <scope>NUCLEOTIDE SEQUENCE</scope>
    <source>
        <tissue evidence="5">Leaves</tissue>
    </source>
</reference>
<dbReference type="GO" id="GO:0031410">
    <property type="term" value="C:cytoplasmic vesicle"/>
    <property type="evidence" value="ECO:0000318"/>
    <property type="project" value="GO_Central"/>
</dbReference>
<dbReference type="EMBL" id="MNCJ02000327">
    <property type="protein sequence ID" value="KAF5776467.1"/>
    <property type="molecule type" value="Genomic_DNA"/>
</dbReference>
<dbReference type="GO" id="GO:0042995">
    <property type="term" value="C:cell projection"/>
    <property type="evidence" value="ECO:0000318"/>
    <property type="project" value="GO_Central"/>
</dbReference>
<evidence type="ECO:0000256" key="2">
    <source>
        <dbReference type="ARBA" id="ARBA00022741"/>
    </source>
</evidence>
<dbReference type="GO" id="GO:0007163">
    <property type="term" value="P:establishment or maintenance of cell polarity"/>
    <property type="evidence" value="ECO:0000318"/>
    <property type="project" value="GO_Central"/>
</dbReference>
<organism evidence="5 6">
    <name type="scientific">Helianthus annuus</name>
    <name type="common">Common sunflower</name>
    <dbReference type="NCBI Taxonomy" id="4232"/>
    <lineage>
        <taxon>Eukaryota</taxon>
        <taxon>Viridiplantae</taxon>
        <taxon>Streptophyta</taxon>
        <taxon>Embryophyta</taxon>
        <taxon>Tracheophyta</taxon>
        <taxon>Spermatophyta</taxon>
        <taxon>Magnoliopsida</taxon>
        <taxon>eudicotyledons</taxon>
        <taxon>Gunneridae</taxon>
        <taxon>Pentapetalae</taxon>
        <taxon>asterids</taxon>
        <taxon>campanulids</taxon>
        <taxon>Asterales</taxon>
        <taxon>Asteraceae</taxon>
        <taxon>Asteroideae</taxon>
        <taxon>Heliantheae alliance</taxon>
        <taxon>Heliantheae</taxon>
        <taxon>Helianthus</taxon>
    </lineage>
</organism>
<dbReference type="PROSITE" id="PS51420">
    <property type="entry name" value="RHO"/>
    <property type="match status" value="1"/>
</dbReference>
<accession>A0A9K3EMR9</accession>
<dbReference type="Pfam" id="PF00071">
    <property type="entry name" value="Ras"/>
    <property type="match status" value="1"/>
</dbReference>
<protein>
    <submittedName>
        <fullName evidence="5">Small GTPase, P-loop containing nucleoside triphosphate hydrolase</fullName>
    </submittedName>
</protein>
<dbReference type="GO" id="GO:0005886">
    <property type="term" value="C:plasma membrane"/>
    <property type="evidence" value="ECO:0000318"/>
    <property type="project" value="GO_Central"/>
</dbReference>
<dbReference type="GO" id="GO:0007264">
    <property type="term" value="P:small GTPase-mediated signal transduction"/>
    <property type="evidence" value="ECO:0007669"/>
    <property type="project" value="InterPro"/>
</dbReference>
<dbReference type="GO" id="GO:0007015">
    <property type="term" value="P:actin filament organization"/>
    <property type="evidence" value="ECO:0000318"/>
    <property type="project" value="GO_Central"/>
</dbReference>
<dbReference type="Proteomes" id="UP000215914">
    <property type="component" value="Unassembled WGS sequence"/>
</dbReference>
<dbReference type="InterPro" id="IPR001806">
    <property type="entry name" value="Small_GTPase"/>
</dbReference>
<keyword evidence="4" id="KW-0449">Lipoprotein</keyword>
<gene>
    <name evidence="5" type="ORF">HanXRQr2_Chr12g0524591</name>
</gene>
<keyword evidence="5" id="KW-0378">Hydrolase</keyword>
<comment type="caution">
    <text evidence="5">The sequence shown here is derived from an EMBL/GenBank/DDBJ whole genome shotgun (WGS) entry which is preliminary data.</text>
</comment>
<reference evidence="5" key="1">
    <citation type="journal article" date="2017" name="Nature">
        <title>The sunflower genome provides insights into oil metabolism, flowering and Asterid evolution.</title>
        <authorList>
            <person name="Badouin H."/>
            <person name="Gouzy J."/>
            <person name="Grassa C.J."/>
            <person name="Murat F."/>
            <person name="Staton S.E."/>
            <person name="Cottret L."/>
            <person name="Lelandais-Briere C."/>
            <person name="Owens G.L."/>
            <person name="Carrere S."/>
            <person name="Mayjonade B."/>
            <person name="Legrand L."/>
            <person name="Gill N."/>
            <person name="Kane N.C."/>
            <person name="Bowers J.E."/>
            <person name="Hubner S."/>
            <person name="Bellec A."/>
            <person name="Berard A."/>
            <person name="Berges H."/>
            <person name="Blanchet N."/>
            <person name="Boniface M.C."/>
            <person name="Brunel D."/>
            <person name="Catrice O."/>
            <person name="Chaidir N."/>
            <person name="Claudel C."/>
            <person name="Donnadieu C."/>
            <person name="Faraut T."/>
            <person name="Fievet G."/>
            <person name="Helmstetter N."/>
            <person name="King M."/>
            <person name="Knapp S.J."/>
            <person name="Lai Z."/>
            <person name="Le Paslier M.C."/>
            <person name="Lippi Y."/>
            <person name="Lorenzon L."/>
            <person name="Mandel J.R."/>
            <person name="Marage G."/>
            <person name="Marchand G."/>
            <person name="Marquand E."/>
            <person name="Bret-Mestries E."/>
            <person name="Morien E."/>
            <person name="Nambeesan S."/>
            <person name="Nguyen T."/>
            <person name="Pegot-Espagnet P."/>
            <person name="Pouilly N."/>
            <person name="Raftis F."/>
            <person name="Sallet E."/>
            <person name="Schiex T."/>
            <person name="Thomas J."/>
            <person name="Vandecasteele C."/>
            <person name="Vares D."/>
            <person name="Vear F."/>
            <person name="Vautrin S."/>
            <person name="Crespi M."/>
            <person name="Mangin B."/>
            <person name="Burke J.M."/>
            <person name="Salse J."/>
            <person name="Munos S."/>
            <person name="Vincourt P."/>
            <person name="Rieseberg L.H."/>
            <person name="Langlade N.B."/>
        </authorList>
    </citation>
    <scope>NUCLEOTIDE SEQUENCE</scope>
    <source>
        <tissue evidence="5">Leaves</tissue>
    </source>
</reference>
<dbReference type="Gene3D" id="3.40.50.300">
    <property type="entry name" value="P-loop containing nucleotide triphosphate hydrolases"/>
    <property type="match status" value="1"/>
</dbReference>
<keyword evidence="3" id="KW-0342">GTP-binding</keyword>
<evidence type="ECO:0000313" key="6">
    <source>
        <dbReference type="Proteomes" id="UP000215914"/>
    </source>
</evidence>
<dbReference type="InterPro" id="IPR027417">
    <property type="entry name" value="P-loop_NTPase"/>
</dbReference>
<evidence type="ECO:0000256" key="4">
    <source>
        <dbReference type="ARBA" id="ARBA00023288"/>
    </source>
</evidence>
<dbReference type="PANTHER" id="PTHR24072">
    <property type="entry name" value="RHO FAMILY GTPASE"/>
    <property type="match status" value="1"/>
</dbReference>
<keyword evidence="2" id="KW-0547">Nucleotide-binding</keyword>
<dbReference type="GO" id="GO:0019901">
    <property type="term" value="F:protein kinase binding"/>
    <property type="evidence" value="ECO:0000318"/>
    <property type="project" value="GO_Central"/>
</dbReference>
<keyword evidence="6" id="KW-1185">Reference proteome</keyword>
<dbReference type="GO" id="GO:0030865">
    <property type="term" value="P:cortical cytoskeleton organization"/>
    <property type="evidence" value="ECO:0000318"/>
    <property type="project" value="GO_Central"/>
</dbReference>